<accession>A0ABW9ZK21</accession>
<dbReference type="SMART" id="SM00044">
    <property type="entry name" value="CYCc"/>
    <property type="match status" value="1"/>
</dbReference>
<keyword evidence="4" id="KW-1185">Reference proteome</keyword>
<dbReference type="RefSeq" id="WP_161677218.1">
    <property type="nucleotide sequence ID" value="NZ_JAABLP010000004.1"/>
</dbReference>
<organism evidence="3 4">
    <name type="scientific">Pannonibacter tanglangensis</name>
    <dbReference type="NCBI Taxonomy" id="2750084"/>
    <lineage>
        <taxon>Bacteria</taxon>
        <taxon>Pseudomonadati</taxon>
        <taxon>Pseudomonadota</taxon>
        <taxon>Alphaproteobacteria</taxon>
        <taxon>Hyphomicrobiales</taxon>
        <taxon>Stappiaceae</taxon>
        <taxon>Pannonibacter</taxon>
    </lineage>
</organism>
<dbReference type="EMBL" id="JAABLP010000004">
    <property type="protein sequence ID" value="NBN65225.1"/>
    <property type="molecule type" value="Genomic_DNA"/>
</dbReference>
<protein>
    <submittedName>
        <fullName evidence="3">CHASE2 domain-containing protein</fullName>
    </submittedName>
</protein>
<dbReference type="PANTHER" id="PTHR43081:SF1">
    <property type="entry name" value="ADENYLATE CYCLASE, TERMINAL-DIFFERENTIATION SPECIFIC"/>
    <property type="match status" value="1"/>
</dbReference>
<dbReference type="Gene3D" id="3.30.70.1230">
    <property type="entry name" value="Nucleotide cyclase"/>
    <property type="match status" value="1"/>
</dbReference>
<dbReference type="PANTHER" id="PTHR43081">
    <property type="entry name" value="ADENYLATE CYCLASE, TERMINAL-DIFFERENTIATION SPECIFIC-RELATED"/>
    <property type="match status" value="1"/>
</dbReference>
<dbReference type="InterPro" id="IPR001054">
    <property type="entry name" value="A/G_cyclase"/>
</dbReference>
<dbReference type="Proteomes" id="UP000541347">
    <property type="component" value="Unassembled WGS sequence"/>
</dbReference>
<proteinExistence type="predicted"/>
<feature type="transmembrane region" description="Helical" evidence="1">
    <location>
        <begin position="374"/>
        <end position="391"/>
    </location>
</feature>
<reference evidence="3 4" key="1">
    <citation type="submission" date="2020-01" db="EMBL/GenBank/DDBJ databases">
        <authorList>
            <person name="Peng S.Y."/>
            <person name="Li J."/>
            <person name="Wang M."/>
            <person name="Wang L."/>
            <person name="Wang C.Q."/>
            <person name="Wang J.R."/>
        </authorList>
    </citation>
    <scope>NUCLEOTIDE SEQUENCE [LARGE SCALE GENOMIC DNA]</scope>
    <source>
        <strain evidence="3 4">XCT-34</strain>
    </source>
</reference>
<dbReference type="InterPro" id="IPR007890">
    <property type="entry name" value="CHASE2"/>
</dbReference>
<dbReference type="Pfam" id="PF05226">
    <property type="entry name" value="CHASE2"/>
    <property type="match status" value="1"/>
</dbReference>
<dbReference type="CDD" id="cd07302">
    <property type="entry name" value="CHD"/>
    <property type="match status" value="1"/>
</dbReference>
<feature type="domain" description="Guanylate cyclase" evidence="2">
    <location>
        <begin position="486"/>
        <end position="624"/>
    </location>
</feature>
<dbReference type="SUPFAM" id="SSF55073">
    <property type="entry name" value="Nucleotide cyclase"/>
    <property type="match status" value="1"/>
</dbReference>
<dbReference type="PROSITE" id="PS50125">
    <property type="entry name" value="GUANYLATE_CYCLASE_2"/>
    <property type="match status" value="1"/>
</dbReference>
<comment type="caution">
    <text evidence="3">The sequence shown here is derived from an EMBL/GenBank/DDBJ whole genome shotgun (WGS) entry which is preliminary data.</text>
</comment>
<dbReference type="InterPro" id="IPR029787">
    <property type="entry name" value="Nucleotide_cyclase"/>
</dbReference>
<evidence type="ECO:0000313" key="4">
    <source>
        <dbReference type="Proteomes" id="UP000541347"/>
    </source>
</evidence>
<keyword evidence="1" id="KW-0472">Membrane</keyword>
<evidence type="ECO:0000259" key="2">
    <source>
        <dbReference type="PROSITE" id="PS50125"/>
    </source>
</evidence>
<dbReference type="Pfam" id="PF00211">
    <property type="entry name" value="Guanylate_cyc"/>
    <property type="match status" value="1"/>
</dbReference>
<sequence>MDLAFRRLRDKRFVVGFCAAAALGLVTAIRAANPDFLVSIRELTFDYLQRLAPRVHEDVPVRIVDIDEASIAAYGQWPWPRTRIAELVTGLNDLGAAVIAFDVIFAEPDRSSPAQLAESLDLAARPDGAEIRAALDRLPDTDAVLAEALGQAPTVLGFAVLPTTAPRLPDLKAGVAFAGADPATILPAFQSALSALPRLEAAATGTGSVSLSASDTGGVVRRIPLLFSDGKTVYPSLAIEALRVAQGASGLIVRTSTASGEGGGGANAITDIKVGAFPIPTTAIGELWVHYDIDRRERYVSAADVLDPARREALRGQIEGNIVFVGTSAAGLFDIRATPLGQLVPGVSIHAQATEQIISNDFLVRPDWADGLELIATFVAGFLLVLLLPFVGGLATGALALVISGGLTGGAIYLYLTRNLLVDPLYPSVSAFFIFAVGMALLYVLTDKEKRFVRQAFSQYLSPDLVHQLEKRPDQLVLGGELRPMTILFMDVRGFTPISEQLTPTELVHFLNTLLSPLSDAIQASGGTIDKYIGDSIMAFWNAPVTEEDHAALACTASLEMLAIVERLNAEDAFAFKARGLKAQTVQIGIGLNTGEACVGNMGSSRRFNYSVIGDAVNVASRIESSCKAVGAELLVSGETRTEAPDFAYLEAGAIPLKGKSLPVKLFALVGDEDTRRSEWFQQLERHHMALVEALEEGSQRRAAEALAACEAIAPARLAPFYERMGERVADLAIAAQ</sequence>
<keyword evidence="1" id="KW-1133">Transmembrane helix</keyword>
<feature type="transmembrane region" description="Helical" evidence="1">
    <location>
        <begin position="428"/>
        <end position="445"/>
    </location>
</feature>
<name>A0ABW9ZK21_9HYPH</name>
<dbReference type="SMART" id="SM01080">
    <property type="entry name" value="CHASE2"/>
    <property type="match status" value="1"/>
</dbReference>
<keyword evidence="1" id="KW-0812">Transmembrane</keyword>
<feature type="transmembrane region" description="Helical" evidence="1">
    <location>
        <begin position="398"/>
        <end position="416"/>
    </location>
</feature>
<evidence type="ECO:0000313" key="3">
    <source>
        <dbReference type="EMBL" id="NBN65225.1"/>
    </source>
</evidence>
<evidence type="ECO:0000256" key="1">
    <source>
        <dbReference type="SAM" id="Phobius"/>
    </source>
</evidence>
<gene>
    <name evidence="3" type="ORF">GWI71_16150</name>
</gene>
<dbReference type="InterPro" id="IPR050697">
    <property type="entry name" value="Adenylyl/Guanylyl_Cyclase_3/4"/>
</dbReference>